<comment type="caution">
    <text evidence="1">The sequence shown here is derived from an EMBL/GenBank/DDBJ whole genome shotgun (WGS) entry which is preliminary data.</text>
</comment>
<evidence type="ECO:0000313" key="2">
    <source>
        <dbReference type="Proteomes" id="UP000176923"/>
    </source>
</evidence>
<sequence>MKMIDSAITREELRKMAAESFGNFVKAVVDIRKRVMTMDASLHADEEAYLIQNGSRQSDLWGINLYPDLIGDDFIEFDSMINLRPNQKNLSRGVDDPDIQNCIRRIVASLVK</sequence>
<evidence type="ECO:0000313" key="1">
    <source>
        <dbReference type="EMBL" id="OGG13249.1"/>
    </source>
</evidence>
<gene>
    <name evidence="1" type="ORF">A3D77_05290</name>
</gene>
<dbReference type="STRING" id="1798382.A3D77_05290"/>
<name>A0A1F5ZL90_9BACT</name>
<dbReference type="AlphaFoldDB" id="A0A1F5ZL90"/>
<organism evidence="1 2">
    <name type="scientific">Candidatus Gottesmanbacteria bacterium RIFCSPHIGHO2_02_FULL_39_11</name>
    <dbReference type="NCBI Taxonomy" id="1798382"/>
    <lineage>
        <taxon>Bacteria</taxon>
        <taxon>Candidatus Gottesmaniibacteriota</taxon>
    </lineage>
</organism>
<dbReference type="EMBL" id="MFJL01000038">
    <property type="protein sequence ID" value="OGG13249.1"/>
    <property type="molecule type" value="Genomic_DNA"/>
</dbReference>
<dbReference type="Pfam" id="PF18924">
    <property type="entry name" value="DUF5674"/>
    <property type="match status" value="1"/>
</dbReference>
<accession>A0A1F5ZL90</accession>
<proteinExistence type="predicted"/>
<protein>
    <submittedName>
        <fullName evidence="1">Uncharacterized protein</fullName>
    </submittedName>
</protein>
<dbReference type="InterPro" id="IPR043731">
    <property type="entry name" value="DUF5674"/>
</dbReference>
<dbReference type="Proteomes" id="UP000176923">
    <property type="component" value="Unassembled WGS sequence"/>
</dbReference>
<reference evidence="1 2" key="1">
    <citation type="journal article" date="2016" name="Nat. Commun.">
        <title>Thousands of microbial genomes shed light on interconnected biogeochemical processes in an aquifer system.</title>
        <authorList>
            <person name="Anantharaman K."/>
            <person name="Brown C.T."/>
            <person name="Hug L.A."/>
            <person name="Sharon I."/>
            <person name="Castelle C.J."/>
            <person name="Probst A.J."/>
            <person name="Thomas B.C."/>
            <person name="Singh A."/>
            <person name="Wilkins M.J."/>
            <person name="Karaoz U."/>
            <person name="Brodie E.L."/>
            <person name="Williams K.H."/>
            <person name="Hubbard S.S."/>
            <person name="Banfield J.F."/>
        </authorList>
    </citation>
    <scope>NUCLEOTIDE SEQUENCE [LARGE SCALE GENOMIC DNA]</scope>
</reference>